<dbReference type="RefSeq" id="WP_092106466.1">
    <property type="nucleotide sequence ID" value="NZ_LT629739.1"/>
</dbReference>
<evidence type="ECO:0000313" key="2">
    <source>
        <dbReference type="EMBL" id="SDS76791.1"/>
    </source>
</evidence>
<keyword evidence="3" id="KW-1185">Reference proteome</keyword>
<proteinExistence type="predicted"/>
<accession>A0A1H1UWZ9</accession>
<evidence type="ECO:0000313" key="3">
    <source>
        <dbReference type="Proteomes" id="UP000199700"/>
    </source>
</evidence>
<name>A0A1H1UWZ9_BRESA</name>
<organism evidence="2 3">
    <name type="scientific">Brevibacterium sandarakinum</name>
    <dbReference type="NCBI Taxonomy" id="629680"/>
    <lineage>
        <taxon>Bacteria</taxon>
        <taxon>Bacillati</taxon>
        <taxon>Actinomycetota</taxon>
        <taxon>Actinomycetes</taxon>
        <taxon>Micrococcales</taxon>
        <taxon>Brevibacteriaceae</taxon>
        <taxon>Brevibacterium</taxon>
    </lineage>
</organism>
<reference evidence="2" key="1">
    <citation type="submission" date="2016-10" db="EMBL/GenBank/DDBJ databases">
        <authorList>
            <person name="Varghese N."/>
            <person name="Submissions S."/>
        </authorList>
    </citation>
    <scope>NUCLEOTIDE SEQUENCE [LARGE SCALE GENOMIC DNA]</scope>
    <source>
        <strain evidence="2">DSM 22082</strain>
    </source>
</reference>
<evidence type="ECO:0000256" key="1">
    <source>
        <dbReference type="SAM" id="MobiDB-lite"/>
    </source>
</evidence>
<sequence>MSSKTPAFDAEVPDVDRNEQEMDVTPPSFAEGSDENPGYEPSSRTVQEADDGDIVDQAVVVELDDADDYPPAD</sequence>
<feature type="region of interest" description="Disordered" evidence="1">
    <location>
        <begin position="1"/>
        <end position="53"/>
    </location>
</feature>
<gene>
    <name evidence="2" type="ORF">SAMN04489751_2813</name>
</gene>
<dbReference type="EMBL" id="LT629739">
    <property type="protein sequence ID" value="SDS76791.1"/>
    <property type="molecule type" value="Genomic_DNA"/>
</dbReference>
<dbReference type="Proteomes" id="UP000199700">
    <property type="component" value="Chromosome"/>
</dbReference>
<protein>
    <submittedName>
        <fullName evidence="2">Uncharacterized protein</fullName>
    </submittedName>
</protein>
<dbReference type="AlphaFoldDB" id="A0A1H1UWZ9"/>